<evidence type="ECO:0000256" key="1">
    <source>
        <dbReference type="ARBA" id="ARBA00007788"/>
    </source>
</evidence>
<dbReference type="EMBL" id="CM002869">
    <property type="protein sequence ID" value="KFK43174.1"/>
    <property type="molecule type" value="Genomic_DNA"/>
</dbReference>
<evidence type="ECO:0000259" key="8">
    <source>
        <dbReference type="PROSITE" id="PS00716"/>
    </source>
</evidence>
<keyword evidence="4 6" id="KW-0238">DNA-binding</keyword>
<dbReference type="InterPro" id="IPR000943">
    <property type="entry name" value="RNA_pol_sigma70"/>
</dbReference>
<feature type="compositionally biased region" description="Basic and acidic residues" evidence="7">
    <location>
        <begin position="232"/>
        <end position="241"/>
    </location>
</feature>
<dbReference type="InterPro" id="IPR016262">
    <property type="entry name" value="RNA_pol_sigma_SigB/C/D/F"/>
</dbReference>
<dbReference type="InterPro" id="IPR007627">
    <property type="entry name" value="RNA_pol_sigma70_r2"/>
</dbReference>
<dbReference type="GO" id="GO:0009507">
    <property type="term" value="C:chloroplast"/>
    <property type="evidence" value="ECO:0007669"/>
    <property type="project" value="UniProtKB-SubCell"/>
</dbReference>
<keyword evidence="6" id="KW-0934">Plastid</keyword>
<evidence type="ECO:0000256" key="5">
    <source>
        <dbReference type="ARBA" id="ARBA00023163"/>
    </source>
</evidence>
<feature type="region of interest" description="Disordered" evidence="7">
    <location>
        <begin position="219"/>
        <end position="302"/>
    </location>
</feature>
<evidence type="ECO:0000256" key="7">
    <source>
        <dbReference type="SAM" id="MobiDB-lite"/>
    </source>
</evidence>
<keyword evidence="6" id="KW-0150">Chloroplast</keyword>
<dbReference type="PROSITE" id="PS00716">
    <property type="entry name" value="SIGMA70_2"/>
    <property type="match status" value="1"/>
</dbReference>
<dbReference type="Pfam" id="PF04539">
    <property type="entry name" value="Sigma70_r3"/>
    <property type="match status" value="1"/>
</dbReference>
<dbReference type="Pfam" id="PF04542">
    <property type="entry name" value="Sigma70_r2"/>
    <property type="match status" value="1"/>
</dbReference>
<comment type="subcellular location">
    <subcellularLocation>
        <location evidence="6">Plastid</location>
        <location evidence="6">Chloroplast</location>
    </subcellularLocation>
</comment>
<dbReference type="eggNOG" id="ENOG502QVXR">
    <property type="taxonomic scope" value="Eukaryota"/>
</dbReference>
<dbReference type="PANTHER" id="PTHR30603">
    <property type="entry name" value="RNA POLYMERASE SIGMA FACTOR RPO"/>
    <property type="match status" value="1"/>
</dbReference>
<dbReference type="SUPFAM" id="SSF88946">
    <property type="entry name" value="Sigma2 domain of RNA polymerase sigma factors"/>
    <property type="match status" value="1"/>
</dbReference>
<keyword evidence="3 6" id="KW-0731">Sigma factor</keyword>
<dbReference type="Gramene" id="KFK43174">
    <property type="protein sequence ID" value="KFK43174"/>
    <property type="gene ID" value="AALP_AA1G089300"/>
</dbReference>
<dbReference type="InterPro" id="IPR007630">
    <property type="entry name" value="RNA_pol_sigma70_r4"/>
</dbReference>
<evidence type="ECO:0000256" key="4">
    <source>
        <dbReference type="ARBA" id="ARBA00023125"/>
    </source>
</evidence>
<dbReference type="CDD" id="cd06171">
    <property type="entry name" value="Sigma70_r4"/>
    <property type="match status" value="1"/>
</dbReference>
<dbReference type="PRINTS" id="PR00046">
    <property type="entry name" value="SIGMA70FCT"/>
</dbReference>
<dbReference type="GO" id="GO:0016987">
    <property type="term" value="F:sigma factor activity"/>
    <property type="evidence" value="ECO:0007669"/>
    <property type="project" value="UniProtKB-UniRule"/>
</dbReference>
<organism evidence="9 10">
    <name type="scientific">Arabis alpina</name>
    <name type="common">Alpine rock-cress</name>
    <dbReference type="NCBI Taxonomy" id="50452"/>
    <lineage>
        <taxon>Eukaryota</taxon>
        <taxon>Viridiplantae</taxon>
        <taxon>Streptophyta</taxon>
        <taxon>Embryophyta</taxon>
        <taxon>Tracheophyta</taxon>
        <taxon>Spermatophyta</taxon>
        <taxon>Magnoliopsida</taxon>
        <taxon>eudicotyledons</taxon>
        <taxon>Gunneridae</taxon>
        <taxon>Pentapetalae</taxon>
        <taxon>rosids</taxon>
        <taxon>malvids</taxon>
        <taxon>Brassicales</taxon>
        <taxon>Brassicaceae</taxon>
        <taxon>Arabideae</taxon>
        <taxon>Arabis</taxon>
    </lineage>
</organism>
<evidence type="ECO:0000256" key="6">
    <source>
        <dbReference type="PIRNR" id="PIRNR000767"/>
    </source>
</evidence>
<feature type="domain" description="RNA polymerase sigma-70" evidence="8">
    <location>
        <begin position="577"/>
        <end position="603"/>
    </location>
</feature>
<dbReference type="InterPro" id="IPR013325">
    <property type="entry name" value="RNA_pol_sigma_r2"/>
</dbReference>
<reference evidence="10" key="1">
    <citation type="journal article" date="2015" name="Nat. Plants">
        <title>Genome expansion of Arabis alpina linked with retrotransposition and reduced symmetric DNA methylation.</title>
        <authorList>
            <person name="Willing E.M."/>
            <person name="Rawat V."/>
            <person name="Mandakova T."/>
            <person name="Maumus F."/>
            <person name="James G.V."/>
            <person name="Nordstroem K.J."/>
            <person name="Becker C."/>
            <person name="Warthmann N."/>
            <person name="Chica C."/>
            <person name="Szarzynska B."/>
            <person name="Zytnicki M."/>
            <person name="Albani M.C."/>
            <person name="Kiefer C."/>
            <person name="Bergonzi S."/>
            <person name="Castaings L."/>
            <person name="Mateos J.L."/>
            <person name="Berns M.C."/>
            <person name="Bujdoso N."/>
            <person name="Piofczyk T."/>
            <person name="de Lorenzo L."/>
            <person name="Barrero-Sicilia C."/>
            <person name="Mateos I."/>
            <person name="Piednoel M."/>
            <person name="Hagmann J."/>
            <person name="Chen-Min-Tao R."/>
            <person name="Iglesias-Fernandez R."/>
            <person name="Schuster S.C."/>
            <person name="Alonso-Blanco C."/>
            <person name="Roudier F."/>
            <person name="Carbonero P."/>
            <person name="Paz-Ares J."/>
            <person name="Davis S.J."/>
            <person name="Pecinka A."/>
            <person name="Quesneville H."/>
            <person name="Colot V."/>
            <person name="Lysak M.A."/>
            <person name="Weigel D."/>
            <person name="Coupland G."/>
            <person name="Schneeberger K."/>
        </authorList>
    </citation>
    <scope>NUCLEOTIDE SEQUENCE [LARGE SCALE GENOMIC DNA]</scope>
    <source>
        <strain evidence="10">cv. Pajares</strain>
    </source>
</reference>
<dbReference type="GO" id="GO:0006399">
    <property type="term" value="P:tRNA metabolic process"/>
    <property type="evidence" value="ECO:0007669"/>
    <property type="project" value="EnsemblPlants"/>
</dbReference>
<dbReference type="GO" id="GO:0010114">
    <property type="term" value="P:response to red light"/>
    <property type="evidence" value="ECO:0007669"/>
    <property type="project" value="EnsemblPlants"/>
</dbReference>
<proteinExistence type="inferred from homology"/>
<evidence type="ECO:0000256" key="3">
    <source>
        <dbReference type="ARBA" id="ARBA00023082"/>
    </source>
</evidence>
<dbReference type="InterPro" id="IPR013324">
    <property type="entry name" value="RNA_pol_sigma_r3/r4-like"/>
</dbReference>
<dbReference type="Proteomes" id="UP000029120">
    <property type="component" value="Chromosome 1"/>
</dbReference>
<feature type="compositionally biased region" description="Acidic residues" evidence="7">
    <location>
        <begin position="242"/>
        <end position="251"/>
    </location>
</feature>
<keyword evidence="2 6" id="KW-0805">Transcription regulation</keyword>
<evidence type="ECO:0000313" key="9">
    <source>
        <dbReference type="EMBL" id="KFK43174.1"/>
    </source>
</evidence>
<dbReference type="InterPro" id="IPR007624">
    <property type="entry name" value="RNA_pol_sigma70_r3"/>
</dbReference>
<keyword evidence="10" id="KW-1185">Reference proteome</keyword>
<dbReference type="GO" id="GO:0006352">
    <property type="term" value="P:DNA-templated transcription initiation"/>
    <property type="evidence" value="ECO:0007669"/>
    <property type="project" value="UniProtKB-UniRule"/>
</dbReference>
<dbReference type="InterPro" id="IPR036388">
    <property type="entry name" value="WH-like_DNA-bd_sf"/>
</dbReference>
<dbReference type="OMA" id="HYNGDEP"/>
<dbReference type="GO" id="GO:0003677">
    <property type="term" value="F:DNA binding"/>
    <property type="evidence" value="ECO:0007669"/>
    <property type="project" value="UniProtKB-KW"/>
</dbReference>
<dbReference type="GO" id="GO:0071482">
    <property type="term" value="P:cellular response to light stimulus"/>
    <property type="evidence" value="ECO:0007669"/>
    <property type="project" value="EnsemblPlants"/>
</dbReference>
<comment type="function">
    <text evidence="6">Sigma factors are initiation factors that promote the attachment of plastid-encoded RNA polymerase (PEP) to specific initiation sites and are then released.</text>
</comment>
<protein>
    <recommendedName>
        <fullName evidence="6">RNA polymerase sigma factor</fullName>
    </recommendedName>
</protein>
<dbReference type="SUPFAM" id="SSF88659">
    <property type="entry name" value="Sigma3 and sigma4 domains of RNA polymerase sigma factors"/>
    <property type="match status" value="2"/>
</dbReference>
<dbReference type="PANTHER" id="PTHR30603:SF57">
    <property type="entry name" value="RNA POLYMERASE SIGMA FACTOR SIGB"/>
    <property type="match status" value="1"/>
</dbReference>
<dbReference type="OrthoDB" id="206108at2759"/>
<evidence type="ECO:0000313" key="10">
    <source>
        <dbReference type="Proteomes" id="UP000029120"/>
    </source>
</evidence>
<accession>A0A087HM22</accession>
<dbReference type="Gene3D" id="1.10.601.10">
    <property type="entry name" value="RNA Polymerase Primary Sigma Factor"/>
    <property type="match status" value="1"/>
</dbReference>
<evidence type="ECO:0000256" key="2">
    <source>
        <dbReference type="ARBA" id="ARBA00023015"/>
    </source>
</evidence>
<dbReference type="FunFam" id="1.10.601.10:FF:000007">
    <property type="entry name" value="RNA polymerase sigma factor sigB"/>
    <property type="match status" value="1"/>
</dbReference>
<dbReference type="AlphaFoldDB" id="A0A087HM22"/>
<name>A0A087HM22_ARAAL</name>
<gene>
    <name evidence="9" type="ordered locus">AALP_Aa1g089300</name>
</gene>
<dbReference type="GO" id="GO:0009658">
    <property type="term" value="P:chloroplast organization"/>
    <property type="evidence" value="ECO:0007669"/>
    <property type="project" value="EnsemblPlants"/>
</dbReference>
<comment type="similarity">
    <text evidence="1 6">Belongs to the sigma-70 factor family.</text>
</comment>
<dbReference type="Gene3D" id="1.10.10.10">
    <property type="entry name" value="Winged helix-like DNA-binding domain superfamily/Winged helix DNA-binding domain"/>
    <property type="match status" value="2"/>
</dbReference>
<dbReference type="Pfam" id="PF04545">
    <property type="entry name" value="Sigma70_r4"/>
    <property type="match status" value="1"/>
</dbReference>
<dbReference type="PIRSF" id="PIRSF000767">
    <property type="entry name" value="RNA_pol_sigma_SigB/C/D"/>
    <property type="match status" value="1"/>
</dbReference>
<dbReference type="InterPro" id="IPR014284">
    <property type="entry name" value="RNA_pol_sigma-70_dom"/>
</dbReference>
<sequence>MEEAESIYLRSIILYSSSSSAITSFCFYLFSLNGLQWSDIAFEHSMSSCLLPHFKCQPDSFSIHFRTSHCVSKHSKGPVFFQPQCAVSTSPALLTSTLDVAKLRLPSFDTDSDSLLSDRQWSYTRTIDPSTDAKYLEALASETLVTSDEAVVAAAAAEAVALARAAVKFAKDATLFRNSYNTQVLVSSTPDKRSKWDQFTEKERAGILGHLAVSDNGVVSDKRTAATPAPDCNKESSGDLKPEEEEVELLEEQLSVSSAVRSTRQTERKARRAKGLEKTASAMQSVKTSSTSRKKRVPSQEVDHNDPLRYLRMTTSSSKLLTAREEHDLSAGIQDLLKLERLQVELTERCGHAPTFAQWASAAGVDQKSLRRRINHGTQCKDRMIKSNIRLVISIAKNYQGAGMNLQDLVQEGCRGLVRGAEKFDATKGFKFSTYAHWWIKQAVRKSLSDQSRMIRLPFHMVEATYRVKEARKQLYSETGKQPKNEEVAEATGLSMKRLMAVLLSPKPPRSLDQKIGINLNLKPSEVIADPEAETSEDILIKQFMRQDLDKVLDSLSTREKQVIRWRFGMEDGRMKTLQEIGETMGVSRERVRQIESSAFRKLKNKKRSNHLQQYLVAQS</sequence>
<dbReference type="NCBIfam" id="TIGR02937">
    <property type="entry name" value="sigma70-ECF"/>
    <property type="match status" value="1"/>
</dbReference>
<keyword evidence="5 6" id="KW-0804">Transcription</keyword>
<dbReference type="InterPro" id="IPR050239">
    <property type="entry name" value="Sigma-70_RNA_pol_init_factors"/>
</dbReference>